<dbReference type="InterPro" id="IPR016186">
    <property type="entry name" value="C-type_lectin-like/link_sf"/>
</dbReference>
<dbReference type="Pfam" id="PF00059">
    <property type="entry name" value="Lectin_C"/>
    <property type="match status" value="1"/>
</dbReference>
<evidence type="ECO:0000313" key="5">
    <source>
        <dbReference type="Proteomes" id="UP001187315"/>
    </source>
</evidence>
<accession>A0AA88NJZ8</accession>
<dbReference type="SMART" id="SM00034">
    <property type="entry name" value="CLECT"/>
    <property type="match status" value="1"/>
</dbReference>
<comment type="caution">
    <text evidence="4">The sequence shown here is derived from an EMBL/GenBank/DDBJ whole genome shotgun (WGS) entry which is preliminary data.</text>
</comment>
<dbReference type="Gene3D" id="3.10.100.10">
    <property type="entry name" value="Mannose-Binding Protein A, subunit A"/>
    <property type="match status" value="1"/>
</dbReference>
<dbReference type="PROSITE" id="PS50041">
    <property type="entry name" value="C_TYPE_LECTIN_2"/>
    <property type="match status" value="1"/>
</dbReference>
<reference evidence="4" key="1">
    <citation type="submission" date="2023-08" db="EMBL/GenBank/DDBJ databases">
        <title>Pelteobagrus vachellii genome.</title>
        <authorList>
            <person name="Liu H."/>
        </authorList>
    </citation>
    <scope>NUCLEOTIDE SEQUENCE</scope>
    <source>
        <strain evidence="4">PRFRI_2022a</strain>
        <tissue evidence="4">Muscle</tissue>
    </source>
</reference>
<dbReference type="InterPro" id="IPR001304">
    <property type="entry name" value="C-type_lectin-like"/>
</dbReference>
<dbReference type="InterPro" id="IPR016187">
    <property type="entry name" value="CTDL_fold"/>
</dbReference>
<feature type="domain" description="C-type lectin" evidence="3">
    <location>
        <begin position="67"/>
        <end position="186"/>
    </location>
</feature>
<keyword evidence="2" id="KW-0732">Signal</keyword>
<dbReference type="SUPFAM" id="SSF56436">
    <property type="entry name" value="C-type lectin-like"/>
    <property type="match status" value="1"/>
</dbReference>
<keyword evidence="1" id="KW-1015">Disulfide bond</keyword>
<evidence type="ECO:0000259" key="3">
    <source>
        <dbReference type="PROSITE" id="PS50041"/>
    </source>
</evidence>
<dbReference type="PRINTS" id="PR01504">
    <property type="entry name" value="PNCREATITSAP"/>
</dbReference>
<feature type="signal peptide" evidence="2">
    <location>
        <begin position="1"/>
        <end position="20"/>
    </location>
</feature>
<proteinExistence type="predicted"/>
<dbReference type="CDD" id="cd00037">
    <property type="entry name" value="CLECT"/>
    <property type="match status" value="1"/>
</dbReference>
<dbReference type="InterPro" id="IPR018378">
    <property type="entry name" value="C-type_lectin_CS"/>
</dbReference>
<dbReference type="PROSITE" id="PS00615">
    <property type="entry name" value="C_TYPE_LECTIN_1"/>
    <property type="match status" value="1"/>
</dbReference>
<evidence type="ECO:0000256" key="1">
    <source>
        <dbReference type="ARBA" id="ARBA00023157"/>
    </source>
</evidence>
<keyword evidence="5" id="KW-1185">Reference proteome</keyword>
<sequence length="190" mass="22118">MVCQIRFSFLFVCVASTAFGLVETSVTASKWNELVKVSLHRSEPENEYFSLEGSSCSPYCPSGWVSYGRRCYIYVDQHMEWISAENHCLDLGANLVSIHSEDEYQVVKALIRFHDPKENPTWIGLTNCVKLKKWFWSDGTKLSFTKWNPDEPNNFENIECCVHMNFSVFMNWNDIPCVKKYPFVCVKRLK</sequence>
<feature type="chain" id="PRO_5041655056" description="C-type lectin domain-containing protein" evidence="2">
    <location>
        <begin position="21"/>
        <end position="190"/>
    </location>
</feature>
<dbReference type="PANTHER" id="PTHR22803">
    <property type="entry name" value="MANNOSE, PHOSPHOLIPASE, LECTIN RECEPTOR RELATED"/>
    <property type="match status" value="1"/>
</dbReference>
<dbReference type="Proteomes" id="UP001187315">
    <property type="component" value="Unassembled WGS sequence"/>
</dbReference>
<organism evidence="4 5">
    <name type="scientific">Tachysurus vachellii</name>
    <name type="common">Darkbarbel catfish</name>
    <name type="synonym">Pelteobagrus vachellii</name>
    <dbReference type="NCBI Taxonomy" id="175792"/>
    <lineage>
        <taxon>Eukaryota</taxon>
        <taxon>Metazoa</taxon>
        <taxon>Chordata</taxon>
        <taxon>Craniata</taxon>
        <taxon>Vertebrata</taxon>
        <taxon>Euteleostomi</taxon>
        <taxon>Actinopterygii</taxon>
        <taxon>Neopterygii</taxon>
        <taxon>Teleostei</taxon>
        <taxon>Ostariophysi</taxon>
        <taxon>Siluriformes</taxon>
        <taxon>Bagridae</taxon>
        <taxon>Tachysurus</taxon>
    </lineage>
</organism>
<evidence type="ECO:0000313" key="4">
    <source>
        <dbReference type="EMBL" id="KAK2860139.1"/>
    </source>
</evidence>
<dbReference type="AlphaFoldDB" id="A0AA88NJZ8"/>
<name>A0AA88NJZ8_TACVA</name>
<protein>
    <recommendedName>
        <fullName evidence="3">C-type lectin domain-containing protein</fullName>
    </recommendedName>
</protein>
<dbReference type="EMBL" id="JAVHJS010000004">
    <property type="protein sequence ID" value="KAK2860139.1"/>
    <property type="molecule type" value="Genomic_DNA"/>
</dbReference>
<evidence type="ECO:0000256" key="2">
    <source>
        <dbReference type="SAM" id="SignalP"/>
    </source>
</evidence>
<gene>
    <name evidence="4" type="ORF">Q7C36_004305</name>
</gene>
<dbReference type="InterPro" id="IPR050111">
    <property type="entry name" value="C-type_lectin/snaclec_domain"/>
</dbReference>